<dbReference type="AlphaFoldDB" id="A0A402CYD8"/>
<dbReference type="GO" id="GO:0003723">
    <property type="term" value="F:RNA binding"/>
    <property type="evidence" value="ECO:0007669"/>
    <property type="project" value="TreeGrafter"/>
</dbReference>
<evidence type="ECO:0000256" key="7">
    <source>
        <dbReference type="SAM" id="MobiDB-lite"/>
    </source>
</evidence>
<dbReference type="Pfam" id="PF00380">
    <property type="entry name" value="Ribosomal_S9"/>
    <property type="match status" value="1"/>
</dbReference>
<dbReference type="FunCoup" id="A0A402CYD8">
    <property type="interactions" value="566"/>
</dbReference>
<sequence length="131" mass="14591">MATTTRYYGTGHRKNATAKVWLTPGEGNIVVNNKQPLAYFGRVTLEALIRQPLEVTETLGKFDIWAKTLGGGISGQAGAMRHGISKALVEADPDLRPALRKLGFLTRDPRVKERKKAGRKRARRGFQFSKR</sequence>
<dbReference type="EMBL" id="AP025739">
    <property type="protein sequence ID" value="BDI31341.1"/>
    <property type="molecule type" value="Genomic_DNA"/>
</dbReference>
<evidence type="ECO:0000313" key="8">
    <source>
        <dbReference type="EMBL" id="BDI31341.1"/>
    </source>
</evidence>
<evidence type="ECO:0000256" key="1">
    <source>
        <dbReference type="ARBA" id="ARBA00005251"/>
    </source>
</evidence>
<evidence type="ECO:0000256" key="3">
    <source>
        <dbReference type="ARBA" id="ARBA00023274"/>
    </source>
</evidence>
<dbReference type="Gene3D" id="3.30.230.10">
    <property type="match status" value="1"/>
</dbReference>
<reference evidence="8 9" key="1">
    <citation type="journal article" date="2019" name="Int. J. Syst. Evol. Microbiol.">
        <title>Capsulimonas corticalis gen. nov., sp. nov., an aerobic capsulated bacterium, of a novel bacterial order, Capsulimonadales ord. nov., of the class Armatimonadia of the phylum Armatimonadetes.</title>
        <authorList>
            <person name="Li J."/>
            <person name="Kudo C."/>
            <person name="Tonouchi A."/>
        </authorList>
    </citation>
    <scope>NUCLEOTIDE SEQUENCE [LARGE SCALE GENOMIC DNA]</scope>
    <source>
        <strain evidence="8 9">AX-7</strain>
    </source>
</reference>
<dbReference type="OrthoDB" id="9803965at2"/>
<dbReference type="InterPro" id="IPR000754">
    <property type="entry name" value="Ribosomal_uS9"/>
</dbReference>
<feature type="compositionally biased region" description="Basic residues" evidence="7">
    <location>
        <begin position="112"/>
        <end position="131"/>
    </location>
</feature>
<dbReference type="NCBIfam" id="NF001099">
    <property type="entry name" value="PRK00132.1"/>
    <property type="match status" value="1"/>
</dbReference>
<keyword evidence="3 5" id="KW-0687">Ribonucleoprotein</keyword>
<keyword evidence="9" id="KW-1185">Reference proteome</keyword>
<evidence type="ECO:0000256" key="4">
    <source>
        <dbReference type="ARBA" id="ARBA00035259"/>
    </source>
</evidence>
<accession>A0A402CYD8</accession>
<organism evidence="8 9">
    <name type="scientific">Capsulimonas corticalis</name>
    <dbReference type="NCBI Taxonomy" id="2219043"/>
    <lineage>
        <taxon>Bacteria</taxon>
        <taxon>Bacillati</taxon>
        <taxon>Armatimonadota</taxon>
        <taxon>Armatimonadia</taxon>
        <taxon>Capsulimonadales</taxon>
        <taxon>Capsulimonadaceae</taxon>
        <taxon>Capsulimonas</taxon>
    </lineage>
</organism>
<evidence type="ECO:0000256" key="5">
    <source>
        <dbReference type="HAMAP-Rule" id="MF_00532"/>
    </source>
</evidence>
<dbReference type="InterPro" id="IPR020568">
    <property type="entry name" value="Ribosomal_Su5_D2-typ_SF"/>
</dbReference>
<evidence type="ECO:0000256" key="6">
    <source>
        <dbReference type="RuleBase" id="RU003815"/>
    </source>
</evidence>
<dbReference type="GO" id="GO:0003735">
    <property type="term" value="F:structural constituent of ribosome"/>
    <property type="evidence" value="ECO:0007669"/>
    <property type="project" value="InterPro"/>
</dbReference>
<keyword evidence="2 5" id="KW-0689">Ribosomal protein</keyword>
<dbReference type="GO" id="GO:0022627">
    <property type="term" value="C:cytosolic small ribosomal subunit"/>
    <property type="evidence" value="ECO:0007669"/>
    <property type="project" value="TreeGrafter"/>
</dbReference>
<dbReference type="Proteomes" id="UP000287394">
    <property type="component" value="Chromosome"/>
</dbReference>
<dbReference type="PROSITE" id="PS00360">
    <property type="entry name" value="RIBOSOMAL_S9"/>
    <property type="match status" value="1"/>
</dbReference>
<dbReference type="InterPro" id="IPR020574">
    <property type="entry name" value="Ribosomal_uS9_CS"/>
</dbReference>
<dbReference type="InterPro" id="IPR014721">
    <property type="entry name" value="Ribsml_uS5_D2-typ_fold_subgr"/>
</dbReference>
<dbReference type="GO" id="GO:0006412">
    <property type="term" value="P:translation"/>
    <property type="evidence" value="ECO:0007669"/>
    <property type="project" value="UniProtKB-UniRule"/>
</dbReference>
<dbReference type="InterPro" id="IPR023035">
    <property type="entry name" value="Ribosomal_uS9_bac/plastid"/>
</dbReference>
<dbReference type="RefSeq" id="WP_119322371.1">
    <property type="nucleotide sequence ID" value="NZ_AP025739.1"/>
</dbReference>
<dbReference type="KEGG" id="ccot:CCAX7_33920"/>
<dbReference type="SUPFAM" id="SSF54211">
    <property type="entry name" value="Ribosomal protein S5 domain 2-like"/>
    <property type="match status" value="1"/>
</dbReference>
<evidence type="ECO:0000256" key="2">
    <source>
        <dbReference type="ARBA" id="ARBA00022980"/>
    </source>
</evidence>
<feature type="region of interest" description="Disordered" evidence="7">
    <location>
        <begin position="110"/>
        <end position="131"/>
    </location>
</feature>
<dbReference type="PANTHER" id="PTHR21569">
    <property type="entry name" value="RIBOSOMAL PROTEIN S9"/>
    <property type="match status" value="1"/>
</dbReference>
<name>A0A402CYD8_9BACT</name>
<dbReference type="HAMAP" id="MF_00532_B">
    <property type="entry name" value="Ribosomal_uS9_B"/>
    <property type="match status" value="1"/>
</dbReference>
<gene>
    <name evidence="5 8" type="primary">rpsI</name>
    <name evidence="8" type="ORF">CCAX7_33920</name>
</gene>
<comment type="similarity">
    <text evidence="1 5 6">Belongs to the universal ribosomal protein uS9 family.</text>
</comment>
<dbReference type="FunFam" id="3.30.230.10:FF:000001">
    <property type="entry name" value="30S ribosomal protein S9"/>
    <property type="match status" value="1"/>
</dbReference>
<evidence type="ECO:0000313" key="9">
    <source>
        <dbReference type="Proteomes" id="UP000287394"/>
    </source>
</evidence>
<dbReference type="PANTHER" id="PTHR21569:SF1">
    <property type="entry name" value="SMALL RIBOSOMAL SUBUNIT PROTEIN US9M"/>
    <property type="match status" value="1"/>
</dbReference>
<protein>
    <recommendedName>
        <fullName evidence="4 5">Small ribosomal subunit protein uS9</fullName>
    </recommendedName>
</protein>
<proteinExistence type="inferred from homology"/>